<dbReference type="RefSeq" id="XP_008872414.1">
    <property type="nucleotide sequence ID" value="XM_008874192.1"/>
</dbReference>
<dbReference type="GeneID" id="20085509"/>
<protein>
    <submittedName>
        <fullName evidence="1">Uncharacterized protein</fullName>
    </submittedName>
</protein>
<name>A0A024TZD1_9STRA</name>
<dbReference type="EMBL" id="KI913968">
    <property type="protein sequence ID" value="ETV98986.1"/>
    <property type="molecule type" value="Genomic_DNA"/>
</dbReference>
<reference evidence="1" key="1">
    <citation type="submission" date="2013-12" db="EMBL/GenBank/DDBJ databases">
        <title>The Genome Sequence of Aphanomyces invadans NJM9701.</title>
        <authorList>
            <consortium name="The Broad Institute Genomics Platform"/>
            <person name="Russ C."/>
            <person name="Tyler B."/>
            <person name="van West P."/>
            <person name="Dieguez-Uribeondo J."/>
            <person name="Young S.K."/>
            <person name="Zeng Q."/>
            <person name="Gargeya S."/>
            <person name="Fitzgerald M."/>
            <person name="Abouelleil A."/>
            <person name="Alvarado L."/>
            <person name="Chapman S.B."/>
            <person name="Gainer-Dewar J."/>
            <person name="Goldberg J."/>
            <person name="Griggs A."/>
            <person name="Gujja S."/>
            <person name="Hansen M."/>
            <person name="Howarth C."/>
            <person name="Imamovic A."/>
            <person name="Ireland A."/>
            <person name="Larimer J."/>
            <person name="McCowan C."/>
            <person name="Murphy C."/>
            <person name="Pearson M."/>
            <person name="Poon T.W."/>
            <person name="Priest M."/>
            <person name="Roberts A."/>
            <person name="Saif S."/>
            <person name="Shea T."/>
            <person name="Sykes S."/>
            <person name="Wortman J."/>
            <person name="Nusbaum C."/>
            <person name="Birren B."/>
        </authorList>
    </citation>
    <scope>NUCLEOTIDE SEQUENCE [LARGE SCALE GENOMIC DNA]</scope>
    <source>
        <strain evidence="1">NJM9701</strain>
    </source>
</reference>
<dbReference type="AlphaFoldDB" id="A0A024TZD1"/>
<proteinExistence type="predicted"/>
<organism evidence="1">
    <name type="scientific">Aphanomyces invadans</name>
    <dbReference type="NCBI Taxonomy" id="157072"/>
    <lineage>
        <taxon>Eukaryota</taxon>
        <taxon>Sar</taxon>
        <taxon>Stramenopiles</taxon>
        <taxon>Oomycota</taxon>
        <taxon>Saprolegniomycetes</taxon>
        <taxon>Saprolegniales</taxon>
        <taxon>Verrucalvaceae</taxon>
        <taxon>Aphanomyces</taxon>
    </lineage>
</organism>
<evidence type="ECO:0000313" key="1">
    <source>
        <dbReference type="EMBL" id="ETV98986.1"/>
    </source>
</evidence>
<dbReference type="VEuPathDB" id="FungiDB:H310_08459"/>
<gene>
    <name evidence="1" type="ORF">H310_08459</name>
</gene>
<sequence length="34" mass="3776">MVFVCTSGDRFYLRSISTGIFSSLSTSTKIQLMV</sequence>
<accession>A0A024TZD1</accession>